<keyword evidence="4" id="KW-0547">Nucleotide-binding</keyword>
<organism evidence="10 11">
    <name type="scientific">Caloranaerobacter azorensis H53214</name>
    <dbReference type="NCBI Taxonomy" id="1156417"/>
    <lineage>
        <taxon>Bacteria</taxon>
        <taxon>Bacillati</taxon>
        <taxon>Bacillota</taxon>
        <taxon>Tissierellia</taxon>
        <taxon>Tissierellales</taxon>
        <taxon>Thermohalobacteraceae</taxon>
        <taxon>Caloranaerobacter</taxon>
    </lineage>
</organism>
<protein>
    <submittedName>
        <fullName evidence="10">Methionine ABC transporter ATP-binding protein</fullName>
    </submittedName>
</protein>
<dbReference type="AlphaFoldDB" id="A0A096DPY6"/>
<evidence type="ECO:0000313" key="10">
    <source>
        <dbReference type="EMBL" id="KGG81316.1"/>
    </source>
</evidence>
<dbReference type="CDD" id="cd03258">
    <property type="entry name" value="ABC_MetN_methionine_transporter"/>
    <property type="match status" value="1"/>
</dbReference>
<dbReference type="Pfam" id="PF00005">
    <property type="entry name" value="ABC_tran"/>
    <property type="match status" value="1"/>
</dbReference>
<dbReference type="InterPro" id="IPR027417">
    <property type="entry name" value="P-loop_NTPase"/>
</dbReference>
<dbReference type="EMBL" id="AZTB01000003">
    <property type="protein sequence ID" value="KGG81316.1"/>
    <property type="molecule type" value="Genomic_DNA"/>
</dbReference>
<evidence type="ECO:0000259" key="9">
    <source>
        <dbReference type="PROSITE" id="PS50893"/>
    </source>
</evidence>
<dbReference type="SUPFAM" id="SSF52540">
    <property type="entry name" value="P-loop containing nucleoside triphosphate hydrolases"/>
    <property type="match status" value="1"/>
</dbReference>
<dbReference type="InterPro" id="IPR018449">
    <property type="entry name" value="NIL_domain"/>
</dbReference>
<dbReference type="Gene3D" id="3.40.50.300">
    <property type="entry name" value="P-loop containing nucleotide triphosphate hydrolases"/>
    <property type="match status" value="1"/>
</dbReference>
<evidence type="ECO:0000256" key="3">
    <source>
        <dbReference type="ARBA" id="ARBA00022475"/>
    </source>
</evidence>
<keyword evidence="8" id="KW-0472">Membrane</keyword>
<comment type="similarity">
    <text evidence="1">Belongs to the ABC transporter superfamily.</text>
</comment>
<dbReference type="SUPFAM" id="SSF55021">
    <property type="entry name" value="ACT-like"/>
    <property type="match status" value="1"/>
</dbReference>
<feature type="domain" description="ABC transporter" evidence="9">
    <location>
        <begin position="2"/>
        <end position="241"/>
    </location>
</feature>
<sequence>MIVIQNLNKIYENKNGKVHALKNINLEIKKGEIFGIIGLSGAGKSTLIRCINLLEKTTSGNIFINKKDITLLNKHELREIRKSIGMIFQHFNLLNSRTVFENVAFPLEISGYSKKQIKERVENLLSLVELSDKKNAYPSQLSGGQKQRVAIARALANQPDILLCDEATSALDPKTTKSILKLLKEIQSNFGLTIVIITHQMEVIRDICDRVAIIENGEIIELDTVETVFTNPKTKIAKAFISHIQHNKEEICFRNASDSKVIRLKLLGEIGKKPVISQLIRHFSIDINILSGNINELQTTNTGTLLIQLYGKNEEIENAIKWLKKEKIEVEVVWNG</sequence>
<evidence type="ECO:0000256" key="2">
    <source>
        <dbReference type="ARBA" id="ARBA00022448"/>
    </source>
</evidence>
<dbReference type="FunFam" id="3.40.50.300:FF:000056">
    <property type="entry name" value="Cell division ATP-binding protein FtsE"/>
    <property type="match status" value="1"/>
</dbReference>
<dbReference type="InterPro" id="IPR050086">
    <property type="entry name" value="MetN_ABC_transporter-like"/>
</dbReference>
<reference evidence="10 11" key="1">
    <citation type="submission" date="2013-12" db="EMBL/GenBank/DDBJ databases">
        <title>Draft genome sequence of Caloranaerobacter sp. H53214.</title>
        <authorList>
            <person name="Jiang L.J."/>
            <person name="Shao Z.Z."/>
            <person name="Long M.N."/>
        </authorList>
    </citation>
    <scope>NUCLEOTIDE SEQUENCE [LARGE SCALE GENOMIC DNA]</scope>
    <source>
        <strain evidence="10 11">H53214</strain>
    </source>
</reference>
<keyword evidence="6" id="KW-1278">Translocase</keyword>
<dbReference type="PANTHER" id="PTHR43166:SF30">
    <property type="entry name" value="METHIONINE IMPORT ATP-BINDING PROTEIN METN"/>
    <property type="match status" value="1"/>
</dbReference>
<dbReference type="InterPro" id="IPR003593">
    <property type="entry name" value="AAA+_ATPase"/>
</dbReference>
<keyword evidence="5 10" id="KW-0067">ATP-binding</keyword>
<evidence type="ECO:0000256" key="5">
    <source>
        <dbReference type="ARBA" id="ARBA00022840"/>
    </source>
</evidence>
<dbReference type="SMART" id="SM00382">
    <property type="entry name" value="AAA"/>
    <property type="match status" value="1"/>
</dbReference>
<keyword evidence="7" id="KW-0029">Amino-acid transport</keyword>
<dbReference type="Gene3D" id="3.30.70.260">
    <property type="match status" value="1"/>
</dbReference>
<dbReference type="PROSITE" id="PS50893">
    <property type="entry name" value="ABC_TRANSPORTER_2"/>
    <property type="match status" value="1"/>
</dbReference>
<dbReference type="GO" id="GO:0016887">
    <property type="term" value="F:ATP hydrolysis activity"/>
    <property type="evidence" value="ECO:0007669"/>
    <property type="project" value="InterPro"/>
</dbReference>
<dbReference type="GO" id="GO:0005886">
    <property type="term" value="C:plasma membrane"/>
    <property type="evidence" value="ECO:0007669"/>
    <property type="project" value="UniProtKB-ARBA"/>
</dbReference>
<dbReference type="Proteomes" id="UP000029622">
    <property type="component" value="Unassembled WGS sequence"/>
</dbReference>
<proteinExistence type="inferred from homology"/>
<dbReference type="Pfam" id="PF09383">
    <property type="entry name" value="NIL"/>
    <property type="match status" value="1"/>
</dbReference>
<dbReference type="InterPro" id="IPR003439">
    <property type="entry name" value="ABC_transporter-like_ATP-bd"/>
</dbReference>
<evidence type="ECO:0000256" key="8">
    <source>
        <dbReference type="ARBA" id="ARBA00023136"/>
    </source>
</evidence>
<dbReference type="PROSITE" id="PS00211">
    <property type="entry name" value="ABC_TRANSPORTER_1"/>
    <property type="match status" value="1"/>
</dbReference>
<dbReference type="InterPro" id="IPR017871">
    <property type="entry name" value="ABC_transporter-like_CS"/>
</dbReference>
<dbReference type="SMART" id="SM00930">
    <property type="entry name" value="NIL"/>
    <property type="match status" value="1"/>
</dbReference>
<evidence type="ECO:0000256" key="1">
    <source>
        <dbReference type="ARBA" id="ARBA00005417"/>
    </source>
</evidence>
<evidence type="ECO:0000256" key="4">
    <source>
        <dbReference type="ARBA" id="ARBA00022741"/>
    </source>
</evidence>
<name>A0A096DPY6_9FIRM</name>
<dbReference type="GO" id="GO:0005524">
    <property type="term" value="F:ATP binding"/>
    <property type="evidence" value="ECO:0007669"/>
    <property type="project" value="UniProtKB-KW"/>
</dbReference>
<gene>
    <name evidence="10" type="ORF">Y919_01460</name>
</gene>
<keyword evidence="3" id="KW-1003">Cell membrane</keyword>
<dbReference type="InterPro" id="IPR041701">
    <property type="entry name" value="MetN_ABC"/>
</dbReference>
<dbReference type="InterPro" id="IPR045865">
    <property type="entry name" value="ACT-like_dom_sf"/>
</dbReference>
<evidence type="ECO:0000313" key="11">
    <source>
        <dbReference type="Proteomes" id="UP000029622"/>
    </source>
</evidence>
<dbReference type="STRING" id="1156417.Y919_01460"/>
<dbReference type="PANTHER" id="PTHR43166">
    <property type="entry name" value="AMINO ACID IMPORT ATP-BINDING PROTEIN"/>
    <property type="match status" value="1"/>
</dbReference>
<keyword evidence="2" id="KW-0813">Transport</keyword>
<evidence type="ECO:0000256" key="6">
    <source>
        <dbReference type="ARBA" id="ARBA00022967"/>
    </source>
</evidence>
<accession>A0A096DPY6</accession>
<evidence type="ECO:0000256" key="7">
    <source>
        <dbReference type="ARBA" id="ARBA00022970"/>
    </source>
</evidence>
<comment type="caution">
    <text evidence="10">The sequence shown here is derived from an EMBL/GenBank/DDBJ whole genome shotgun (WGS) entry which is preliminary data.</text>
</comment>
<dbReference type="RefSeq" id="WP_035161670.1">
    <property type="nucleotide sequence ID" value="NZ_AZTB01000003.1"/>
</dbReference>
<dbReference type="GO" id="GO:0006865">
    <property type="term" value="P:amino acid transport"/>
    <property type="evidence" value="ECO:0007669"/>
    <property type="project" value="UniProtKB-KW"/>
</dbReference>